<proteinExistence type="predicted"/>
<evidence type="ECO:0000313" key="1">
    <source>
        <dbReference type="EMBL" id="VTR99252.1"/>
    </source>
</evidence>
<protein>
    <submittedName>
        <fullName evidence="1">Uncharacterized protein</fullName>
    </submittedName>
</protein>
<organism evidence="1 2">
    <name type="scientific">Gemmata massiliana</name>
    <dbReference type="NCBI Taxonomy" id="1210884"/>
    <lineage>
        <taxon>Bacteria</taxon>
        <taxon>Pseudomonadati</taxon>
        <taxon>Planctomycetota</taxon>
        <taxon>Planctomycetia</taxon>
        <taxon>Gemmatales</taxon>
        <taxon>Gemmataceae</taxon>
        <taxon>Gemmata</taxon>
    </lineage>
</organism>
<keyword evidence="2" id="KW-1185">Reference proteome</keyword>
<dbReference type="KEGG" id="gms:SOIL9_00030"/>
<accession>A0A6P2DD41</accession>
<name>A0A6P2DD41_9BACT</name>
<dbReference type="RefSeq" id="WP_162671831.1">
    <property type="nucleotide sequence ID" value="NZ_LR593886.1"/>
</dbReference>
<evidence type="ECO:0000313" key="2">
    <source>
        <dbReference type="Proteomes" id="UP000464178"/>
    </source>
</evidence>
<sequence length="166" mass="18278">MPLDIKAYSKFFFDRDNVKSAVDRGTRRALSKFGAFVRQRARTSIKKKKGISDPGSPPNSHLGLLRKGILFAFDPAAKSVVIGPVPMSKPNGVPELLEKGGTVPGNGREIWITNTPGRNAQGRFVSKGKTRVVLDGNLVYRPRPYMGPAYRAELPKAPQMFKDAIR</sequence>
<dbReference type="Proteomes" id="UP000464178">
    <property type="component" value="Chromosome"/>
</dbReference>
<reference evidence="1 2" key="1">
    <citation type="submission" date="2019-05" db="EMBL/GenBank/DDBJ databases">
        <authorList>
            <consortium name="Science for Life Laboratories"/>
        </authorList>
    </citation>
    <scope>NUCLEOTIDE SEQUENCE [LARGE SCALE GENOMIC DNA]</scope>
    <source>
        <strain evidence="1">Soil9</strain>
    </source>
</reference>
<dbReference type="AlphaFoldDB" id="A0A6P2DD41"/>
<dbReference type="EMBL" id="LR593886">
    <property type="protein sequence ID" value="VTR99252.1"/>
    <property type="molecule type" value="Genomic_DNA"/>
</dbReference>
<gene>
    <name evidence="1" type="ORF">SOIL9_00030</name>
</gene>